<dbReference type="PANTHER" id="PTHR14453:SF89">
    <property type="entry name" value="PROTEIN MONO-ADP-RIBOSYLTRANSFERASE PARP14"/>
    <property type="match status" value="1"/>
</dbReference>
<comment type="similarity">
    <text evidence="6">Belongs to the ARTD/PARP family.</text>
</comment>
<dbReference type="GeneTree" id="ENSGT00940000154311"/>
<evidence type="ECO:0000313" key="11">
    <source>
        <dbReference type="Ensembl" id="ENSLBEP00000034340.1"/>
    </source>
</evidence>
<dbReference type="FunFam" id="3.90.228.10:FF:000008">
    <property type="entry name" value="Poly [ADP-ribose] polymerase"/>
    <property type="match status" value="1"/>
</dbReference>
<dbReference type="SUPFAM" id="SSF117839">
    <property type="entry name" value="WWE domain"/>
    <property type="match status" value="1"/>
</dbReference>
<sequence length="1642" mass="181601">MLVENVLKVSDSESVNKRYSLEVIPTISSAVVTFKSGEENRVFVKSCPNNKTFKKKGLTVRSLEVTKQALVDDVKSNCEDYLRLYFEKAGGEVENVVVNEVEQSAFITFKEPKALQEILKKKHQIQREEIRVYPFYESLGIALYGTDTPSLKCPADISEPIEEDVLRYLNDKPSAVRIIQDELSKHFCELKLDQSSVRLSPFPSLLNEKDAKAIVKEWRDTVRSAFAQALSQFKSLKLQPDSTVWEESETKIREVLLHENVVVVPDKARGVVSVVGLVADIKKLEVNLGEVINKITKRVHREKFNESDNIKVSPMIFHILCQDGLKDKLLGVYPELQMYFRRGNPDLVLSGLKDEIFAASKVIYDSMLALKRQDLEIDKFVLDLLKDEQPEKLTDALLKSNGINAAFEITANRVRLLAVSDSCLTQAGDHLRKLLVSHYIDVEDSNILVDPEWLDLIRQFESTNNKSLRRIQIRATGQQVVVSGYNDTVERVRHKLEEFLTQNAQDEDTVIIKPNAKVEYLKKLNTSWLKQMEGKVSLLYKKEAICLSGRRVHVSQCKKQVENFVSSLFFEHLNVPKPGVKTFFQEKEDMYVSSLWVETGCLVQLASEASDGQADQRQFPIPVYQLQTTDGVEIAVCKADMCSYPVDVVVNASNPDLKLNGGLSAALLKAAGPSLQDECDKLIMNGQLKAGDSVITGAGGQLSCKKVIHAVGPQFDSTKALKAHALLRKVVKGSLELAEKHGCTTVALPAISRNQGFLLDMCAATIVTAVKEHCDEKSDDNTLKKIHLVNNDDGAVHAMEAAVKQQFGSYGVNPPQQSLPNKPPIAVKPGSDPNHLGKVQTKEGLSITLMKGNIENATTEVIVNTVSKDLDLTKGAVSNAVFHKAGQKLQQVLKAKSPSANVGEVIVTEGCNLKSKQVFHAVAPHWDNGKGTPGETLKSIFSDCLGKAEASALTSISLPAIGTGNLGFPKDMAVSLMLKEILEFSSKKQPKHLKIVRIILYPGDAKTIQVFCDEFKKQFPNTSVGPASTSSPQKSGPFSKVVSGAGIHETKMGSVAVQVVQGDITKETSDVIINSSNDDFSLKTGVSKAILEAAGQAVEAECQVLSAQPHTGMIFTQPGNLKCKKILHIVGRSDPVQINIVVKDALLQCEKNSLTSVSFPAIGTGQGNVQAKHVADAMLDAVIDVLSQNTSTKLQKVRIVIFQQPMLKDFHRSMQEREEKKGASQGWLGSITSTIQSKVKSLLGVSADKPQKEVDFVIEPLTFDPACFHLCSSTRANVDSAKMWLNDLVIKELNSITIQDNSILLLSGEDHKQISNIQNTLRVWIRIESKNGQGSMTIEGVSKNVLKASHGIHEMLRRTRDEEDLKKKVEAASTVADWQYLRAGLAFQSFDSMSNYKLEEALDYNKPSVKITLQGQDYTVKMPSGPATDSQGGTLEIKRIDKLKDEDIPESWDPNPANKTCLAVNILPGTTEHTEVLTLFQASCKQNVLKIDRIQNIVMWKSLQLQKQAMEQRNGHQNNERRLFHGTTEDTIDHINEHGFNRSFAGKNAACYGNGTYFAVNASYSASNTYSRPNQKGEKFMYLCRVLTGDFTVGQQNMITPPAKGAVSVQKYDSVVDNQARPTMFVVFHDTQAYPEYLITFK</sequence>
<dbReference type="PROSITE" id="PS51154">
    <property type="entry name" value="MACRO"/>
    <property type="match status" value="3"/>
</dbReference>
<dbReference type="InterPro" id="IPR004170">
    <property type="entry name" value="WWE_dom"/>
</dbReference>
<evidence type="ECO:0000259" key="9">
    <source>
        <dbReference type="PROSITE" id="PS51059"/>
    </source>
</evidence>
<dbReference type="SUPFAM" id="SSF52949">
    <property type="entry name" value="Macro domain-like"/>
    <property type="match status" value="3"/>
</dbReference>
<dbReference type="EC" id="2.4.2.-" evidence="7"/>
<evidence type="ECO:0000256" key="2">
    <source>
        <dbReference type="ARBA" id="ARBA00022676"/>
    </source>
</evidence>
<dbReference type="Gene3D" id="3.40.220.10">
    <property type="entry name" value="Leucine Aminopeptidase, subunit E, domain 1"/>
    <property type="match status" value="3"/>
</dbReference>
<dbReference type="InterPro" id="IPR054596">
    <property type="entry name" value="PARP14_WWE"/>
</dbReference>
<keyword evidence="3 7" id="KW-0808">Transferase</keyword>
<feature type="domain" description="Macro" evidence="10">
    <location>
        <begin position="621"/>
        <end position="807"/>
    </location>
</feature>
<dbReference type="InterPro" id="IPR002589">
    <property type="entry name" value="Macro_dom"/>
</dbReference>
<dbReference type="InterPro" id="IPR012317">
    <property type="entry name" value="Poly(ADP-ribose)pol_cat_dom"/>
</dbReference>
<dbReference type="InParanoid" id="A0A3Q3NIM3"/>
<dbReference type="Pfam" id="PF23252">
    <property type="entry name" value="KH_PARP14_5"/>
    <property type="match status" value="1"/>
</dbReference>
<evidence type="ECO:0000256" key="3">
    <source>
        <dbReference type="ARBA" id="ARBA00022679"/>
    </source>
</evidence>
<evidence type="ECO:0000256" key="6">
    <source>
        <dbReference type="ARBA" id="ARBA00024347"/>
    </source>
</evidence>
<dbReference type="GO" id="GO:1990404">
    <property type="term" value="F:NAD+-protein mono-ADP-ribosyltransferase activity"/>
    <property type="evidence" value="ECO:0007669"/>
    <property type="project" value="TreeGrafter"/>
</dbReference>
<dbReference type="Gene3D" id="3.30.720.50">
    <property type="match status" value="1"/>
</dbReference>
<dbReference type="FunCoup" id="A0A3Q3NIM3">
    <property type="interactions" value="219"/>
</dbReference>
<reference evidence="11" key="1">
    <citation type="submission" date="2025-08" db="UniProtKB">
        <authorList>
            <consortium name="Ensembl"/>
        </authorList>
    </citation>
    <scope>IDENTIFICATION</scope>
</reference>
<dbReference type="InterPro" id="IPR057047">
    <property type="entry name" value="PARP14_KH_5"/>
</dbReference>
<dbReference type="GO" id="GO:0010629">
    <property type="term" value="P:negative regulation of gene expression"/>
    <property type="evidence" value="ECO:0007669"/>
    <property type="project" value="TreeGrafter"/>
</dbReference>
<dbReference type="GO" id="GO:0070212">
    <property type="term" value="P:protein poly-ADP-ribosylation"/>
    <property type="evidence" value="ECO:0007669"/>
    <property type="project" value="TreeGrafter"/>
</dbReference>
<dbReference type="InterPro" id="IPR057049">
    <property type="entry name" value="PARP14_KH_8"/>
</dbReference>
<dbReference type="InterPro" id="IPR043472">
    <property type="entry name" value="Macro_dom-like"/>
</dbReference>
<dbReference type="GO" id="GO:0005634">
    <property type="term" value="C:nucleus"/>
    <property type="evidence" value="ECO:0007669"/>
    <property type="project" value="UniProtKB-SubCell"/>
</dbReference>
<evidence type="ECO:0000259" key="10">
    <source>
        <dbReference type="PROSITE" id="PS51154"/>
    </source>
</evidence>
<dbReference type="SUPFAM" id="SSF56399">
    <property type="entry name" value="ADP-ribosylation"/>
    <property type="match status" value="1"/>
</dbReference>
<dbReference type="PROSITE" id="PS51059">
    <property type="entry name" value="PARP_CATALYTIC"/>
    <property type="match status" value="1"/>
</dbReference>
<comment type="subcellular location">
    <subcellularLocation>
        <location evidence="1">Nucleus</location>
    </subcellularLocation>
</comment>
<dbReference type="Ensembl" id="ENSLBET00000035822.1">
    <property type="protein sequence ID" value="ENSLBEP00000034340.1"/>
    <property type="gene ID" value="ENSLBEG00000025830.1"/>
</dbReference>
<keyword evidence="5" id="KW-0539">Nucleus</keyword>
<dbReference type="Pfam" id="PF23085">
    <property type="entry name" value="RRM_PARP14_3"/>
    <property type="match status" value="1"/>
</dbReference>
<keyword evidence="12" id="KW-1185">Reference proteome</keyword>
<dbReference type="InterPro" id="IPR037197">
    <property type="entry name" value="WWE_dom_sf"/>
</dbReference>
<dbReference type="InterPro" id="IPR057045">
    <property type="entry name" value="PARP14_KH_3"/>
</dbReference>
<dbReference type="GO" id="GO:0005737">
    <property type="term" value="C:cytoplasm"/>
    <property type="evidence" value="ECO:0007669"/>
    <property type="project" value="TreeGrafter"/>
</dbReference>
<dbReference type="Pfam" id="PF22005">
    <property type="entry name" value="WWE_1"/>
    <property type="match status" value="1"/>
</dbReference>
<dbReference type="Pfam" id="PF23084">
    <property type="entry name" value="KH_PARP14_1"/>
    <property type="match status" value="1"/>
</dbReference>
<dbReference type="InterPro" id="IPR057046">
    <property type="entry name" value="PARP14_KH_4"/>
</dbReference>
<keyword evidence="4 7" id="KW-0520">NAD</keyword>
<evidence type="ECO:0000256" key="7">
    <source>
        <dbReference type="RuleBase" id="RU362114"/>
    </source>
</evidence>
<evidence type="ECO:0000256" key="5">
    <source>
        <dbReference type="ARBA" id="ARBA00023242"/>
    </source>
</evidence>
<dbReference type="Gene3D" id="3.30.70.330">
    <property type="match status" value="1"/>
</dbReference>
<dbReference type="PANTHER" id="PTHR14453">
    <property type="entry name" value="PARP/ZINC FINGER CCCH TYPE DOMAIN CONTAINING PROTEIN"/>
    <property type="match status" value="1"/>
</dbReference>
<protein>
    <recommendedName>
        <fullName evidence="7">Poly [ADP-ribose] polymerase</fullName>
        <shortName evidence="7">PARP</shortName>
        <ecNumber evidence="7">2.4.2.-</ecNumber>
    </recommendedName>
</protein>
<organism evidence="11 12">
    <name type="scientific">Labrus bergylta</name>
    <name type="common">ballan wrasse</name>
    <dbReference type="NCBI Taxonomy" id="56723"/>
    <lineage>
        <taxon>Eukaryota</taxon>
        <taxon>Metazoa</taxon>
        <taxon>Chordata</taxon>
        <taxon>Craniata</taxon>
        <taxon>Vertebrata</taxon>
        <taxon>Euteleostomi</taxon>
        <taxon>Actinopterygii</taxon>
        <taxon>Neopterygii</taxon>
        <taxon>Teleostei</taxon>
        <taxon>Neoteleostei</taxon>
        <taxon>Acanthomorphata</taxon>
        <taxon>Eupercaria</taxon>
        <taxon>Labriformes</taxon>
        <taxon>Labridae</taxon>
        <taxon>Labrus</taxon>
    </lineage>
</organism>
<dbReference type="GO" id="GO:0003714">
    <property type="term" value="F:transcription corepressor activity"/>
    <property type="evidence" value="ECO:0007669"/>
    <property type="project" value="TreeGrafter"/>
</dbReference>
<evidence type="ECO:0000313" key="12">
    <source>
        <dbReference type="Proteomes" id="UP000261660"/>
    </source>
</evidence>
<feature type="domain" description="PARP catalytic" evidence="9">
    <location>
        <begin position="1448"/>
        <end position="1642"/>
    </location>
</feature>
<feature type="domain" description="Macro" evidence="10">
    <location>
        <begin position="834"/>
        <end position="1019"/>
    </location>
</feature>
<dbReference type="InterPro" id="IPR057048">
    <property type="entry name" value="PARP14_KH_6"/>
</dbReference>
<dbReference type="Proteomes" id="UP000261660">
    <property type="component" value="Unplaced"/>
</dbReference>
<name>A0A3Q3NIM3_9LABR</name>
<dbReference type="Pfam" id="PF23251">
    <property type="entry name" value="KH_PARP14_4"/>
    <property type="match status" value="1"/>
</dbReference>
<reference evidence="11" key="2">
    <citation type="submission" date="2025-09" db="UniProtKB">
        <authorList>
            <consortium name="Ensembl"/>
        </authorList>
    </citation>
    <scope>IDENTIFICATION</scope>
</reference>
<dbReference type="CDD" id="cd02907">
    <property type="entry name" value="Macro_Af1521_BAL-like"/>
    <property type="match status" value="1"/>
</dbReference>
<dbReference type="SMART" id="SM00506">
    <property type="entry name" value="A1pp"/>
    <property type="match status" value="3"/>
</dbReference>
<dbReference type="Pfam" id="PF01661">
    <property type="entry name" value="Macro"/>
    <property type="match status" value="3"/>
</dbReference>
<dbReference type="Pfam" id="PF23245">
    <property type="entry name" value="RRM_PARP14_2"/>
    <property type="match status" value="1"/>
</dbReference>
<evidence type="ECO:0000256" key="1">
    <source>
        <dbReference type="ARBA" id="ARBA00004123"/>
    </source>
</evidence>
<dbReference type="STRING" id="56723.ENSLBEP00000034340"/>
<dbReference type="Gene3D" id="3.90.228.10">
    <property type="match status" value="1"/>
</dbReference>
<dbReference type="Pfam" id="PF23254">
    <property type="entry name" value="KH_PARP14_8"/>
    <property type="match status" value="1"/>
</dbReference>
<dbReference type="CDD" id="cd02903">
    <property type="entry name" value="Macro_BAL-like"/>
    <property type="match status" value="2"/>
</dbReference>
<dbReference type="Pfam" id="PF00644">
    <property type="entry name" value="PARP"/>
    <property type="match status" value="1"/>
</dbReference>
<proteinExistence type="inferred from homology"/>
<feature type="domain" description="Macro" evidence="10">
    <location>
        <begin position="1044"/>
        <end position="1218"/>
    </location>
</feature>
<dbReference type="InterPro" id="IPR012677">
    <property type="entry name" value="Nucleotide-bd_a/b_plait_sf"/>
</dbReference>
<dbReference type="InterPro" id="IPR057044">
    <property type="entry name" value="PARP14_KH_1"/>
</dbReference>
<dbReference type="InterPro" id="IPR057050">
    <property type="entry name" value="RRM_PARP14_2"/>
</dbReference>
<accession>A0A3Q3NIM3</accession>
<dbReference type="GO" id="GO:0003950">
    <property type="term" value="F:NAD+ poly-ADP-ribosyltransferase activity"/>
    <property type="evidence" value="ECO:0007669"/>
    <property type="project" value="UniProtKB-UniRule"/>
</dbReference>
<feature type="domain" description="WWE" evidence="8">
    <location>
        <begin position="1364"/>
        <end position="1439"/>
    </location>
</feature>
<dbReference type="InterPro" id="IPR052056">
    <property type="entry name" value="Mono-ARTD/PARP"/>
</dbReference>
<keyword evidence="2 7" id="KW-0328">Glycosyltransferase</keyword>
<dbReference type="InterPro" id="IPR057043">
    <property type="entry name" value="PARP14_KH_2"/>
</dbReference>
<evidence type="ECO:0000256" key="4">
    <source>
        <dbReference type="ARBA" id="ARBA00023027"/>
    </source>
</evidence>
<evidence type="ECO:0000259" key="8">
    <source>
        <dbReference type="PROSITE" id="PS50918"/>
    </source>
</evidence>
<dbReference type="Pfam" id="PF23253">
    <property type="entry name" value="KH_PARP14_6"/>
    <property type="match status" value="1"/>
</dbReference>
<dbReference type="Pfam" id="PF23248">
    <property type="entry name" value="KH_PARP14_2"/>
    <property type="match status" value="1"/>
</dbReference>
<dbReference type="PROSITE" id="PS50918">
    <property type="entry name" value="WWE"/>
    <property type="match status" value="1"/>
</dbReference>
<dbReference type="Pfam" id="PF23249">
    <property type="entry name" value="KH_PARP14_3"/>
    <property type="match status" value="1"/>
</dbReference>
<dbReference type="CDD" id="cd01439">
    <property type="entry name" value="TCCD_inducible_PARP_like"/>
    <property type="match status" value="1"/>
</dbReference>